<keyword evidence="2" id="KW-1185">Reference proteome</keyword>
<accession>A0ACB9N8J8</accession>
<dbReference type="Proteomes" id="UP000828941">
    <property type="component" value="Chromosome 7"/>
</dbReference>
<sequence length="351" mass="41629">MWKLKTAQGSNNPDLFSCRDFVGRQTWEFDAEAKNPEELAEVEAARQNYHENRHKVRVSSDLLWRMQFLREKNFKQTIPQVKVDEEEEITNESATAALRRAILYYSSLQASDGHWPSELRGVMFVCPPLVFCLYITGHLNVIFSPEHQKEMKRFIYNHQILGVFDWTCSLPMTPEFWSLFPHFLPLHPAKIWCVSRKVFMPMSYLYGKRFVVPITPLILALRDELLTESYCEIKWSKVRHQCANEDRYCQHYFIQELVWDAIYLFTEPLLTCWPFNKLLRKKAFQVIMNHIHCEDENSRYINLMSMDKVMSMLACWVEDPHGDYFRKHLARVPDYIWVGEDGISVQVSIQI</sequence>
<proteinExistence type="predicted"/>
<evidence type="ECO:0000313" key="1">
    <source>
        <dbReference type="EMBL" id="KAI4332358.1"/>
    </source>
</evidence>
<comment type="caution">
    <text evidence="1">The sequence shown here is derived from an EMBL/GenBank/DDBJ whole genome shotgun (WGS) entry which is preliminary data.</text>
</comment>
<reference evidence="1 2" key="1">
    <citation type="journal article" date="2022" name="DNA Res.">
        <title>Chromosomal-level genome assembly of the orchid tree Bauhinia variegata (Leguminosae; Cercidoideae) supports the allotetraploid origin hypothesis of Bauhinia.</title>
        <authorList>
            <person name="Zhong Y."/>
            <person name="Chen Y."/>
            <person name="Zheng D."/>
            <person name="Pang J."/>
            <person name="Liu Y."/>
            <person name="Luo S."/>
            <person name="Meng S."/>
            <person name="Qian L."/>
            <person name="Wei D."/>
            <person name="Dai S."/>
            <person name="Zhou R."/>
        </authorList>
    </citation>
    <scope>NUCLEOTIDE SEQUENCE [LARGE SCALE GENOMIC DNA]</scope>
    <source>
        <strain evidence="1">BV-YZ2020</strain>
    </source>
</reference>
<gene>
    <name evidence="1" type="ORF">L6164_017275</name>
</gene>
<name>A0ACB9N8J8_BAUVA</name>
<evidence type="ECO:0000313" key="2">
    <source>
        <dbReference type="Proteomes" id="UP000828941"/>
    </source>
</evidence>
<organism evidence="1 2">
    <name type="scientific">Bauhinia variegata</name>
    <name type="common">Purple orchid tree</name>
    <name type="synonym">Phanera variegata</name>
    <dbReference type="NCBI Taxonomy" id="167791"/>
    <lineage>
        <taxon>Eukaryota</taxon>
        <taxon>Viridiplantae</taxon>
        <taxon>Streptophyta</taxon>
        <taxon>Embryophyta</taxon>
        <taxon>Tracheophyta</taxon>
        <taxon>Spermatophyta</taxon>
        <taxon>Magnoliopsida</taxon>
        <taxon>eudicotyledons</taxon>
        <taxon>Gunneridae</taxon>
        <taxon>Pentapetalae</taxon>
        <taxon>rosids</taxon>
        <taxon>fabids</taxon>
        <taxon>Fabales</taxon>
        <taxon>Fabaceae</taxon>
        <taxon>Cercidoideae</taxon>
        <taxon>Cercideae</taxon>
        <taxon>Bauhiniinae</taxon>
        <taxon>Bauhinia</taxon>
    </lineage>
</organism>
<protein>
    <submittedName>
        <fullName evidence="1">Uncharacterized protein</fullName>
    </submittedName>
</protein>
<dbReference type="EMBL" id="CM039432">
    <property type="protein sequence ID" value="KAI4332358.1"/>
    <property type="molecule type" value="Genomic_DNA"/>
</dbReference>